<organism evidence="2 3">
    <name type="scientific">Streptomyces camponoticapitis</name>
    <dbReference type="NCBI Taxonomy" id="1616125"/>
    <lineage>
        <taxon>Bacteria</taxon>
        <taxon>Bacillati</taxon>
        <taxon>Actinomycetota</taxon>
        <taxon>Actinomycetes</taxon>
        <taxon>Kitasatosporales</taxon>
        <taxon>Streptomycetaceae</taxon>
        <taxon>Streptomyces</taxon>
    </lineage>
</organism>
<name>A0ABQ2EYY9_9ACTN</name>
<evidence type="ECO:0000256" key="1">
    <source>
        <dbReference type="SAM" id="MobiDB-lite"/>
    </source>
</evidence>
<protein>
    <submittedName>
        <fullName evidence="2">Uncharacterized protein</fullName>
    </submittedName>
</protein>
<evidence type="ECO:0000313" key="2">
    <source>
        <dbReference type="EMBL" id="GGK31784.1"/>
    </source>
</evidence>
<keyword evidence="3" id="KW-1185">Reference proteome</keyword>
<proteinExistence type="predicted"/>
<accession>A0ABQ2EYY9</accession>
<sequence>MSVDAGPPAAAVHGHAHTSLGGGTEDRTGYDRGKFKHWVEAGCRITAGQWYSYYGAA</sequence>
<dbReference type="Proteomes" id="UP000660265">
    <property type="component" value="Unassembled WGS sequence"/>
</dbReference>
<feature type="compositionally biased region" description="Low complexity" evidence="1">
    <location>
        <begin position="1"/>
        <end position="13"/>
    </location>
</feature>
<dbReference type="EMBL" id="BMMV01000050">
    <property type="protein sequence ID" value="GGK31784.1"/>
    <property type="molecule type" value="Genomic_DNA"/>
</dbReference>
<gene>
    <name evidence="2" type="ORF">GCM10011583_74480</name>
</gene>
<evidence type="ECO:0000313" key="3">
    <source>
        <dbReference type="Proteomes" id="UP000660265"/>
    </source>
</evidence>
<reference evidence="3" key="1">
    <citation type="journal article" date="2019" name="Int. J. Syst. Evol. Microbiol.">
        <title>The Global Catalogue of Microorganisms (GCM) 10K type strain sequencing project: providing services to taxonomists for standard genome sequencing and annotation.</title>
        <authorList>
            <consortium name="The Broad Institute Genomics Platform"/>
            <consortium name="The Broad Institute Genome Sequencing Center for Infectious Disease"/>
            <person name="Wu L."/>
            <person name="Ma J."/>
        </authorList>
    </citation>
    <scope>NUCLEOTIDE SEQUENCE [LARGE SCALE GENOMIC DNA]</scope>
    <source>
        <strain evidence="3">CGMCC 4.7275</strain>
    </source>
</reference>
<comment type="caution">
    <text evidence="2">The sequence shown here is derived from an EMBL/GenBank/DDBJ whole genome shotgun (WGS) entry which is preliminary data.</text>
</comment>
<feature type="region of interest" description="Disordered" evidence="1">
    <location>
        <begin position="1"/>
        <end position="28"/>
    </location>
</feature>